<gene>
    <name evidence="5" type="ORF">JFQ69_02000</name>
</gene>
<keyword evidence="6" id="KW-1185">Reference proteome</keyword>
<dbReference type="GeneID" id="76522870"/>
<feature type="chain" id="PRO_5046308353" evidence="3">
    <location>
        <begin position="22"/>
        <end position="362"/>
    </location>
</feature>
<reference evidence="5 6" key="1">
    <citation type="submission" date="2020-12" db="EMBL/GenBank/DDBJ databases">
        <title>Enhanced detection system for hospital associated transmission using whole genome sequencing surveillance.</title>
        <authorList>
            <person name="Harrison L.H."/>
            <person name="Van Tyne D."/>
            <person name="Marsh J.W."/>
            <person name="Griffith M.P."/>
            <person name="Snyder D.J."/>
            <person name="Cooper V.S."/>
            <person name="Mustapha M."/>
        </authorList>
    </citation>
    <scope>NUCLEOTIDE SEQUENCE [LARGE SCALE GENOMIC DNA]</scope>
    <source>
        <strain evidence="5 6">PR00195</strain>
    </source>
</reference>
<sequence>MMKRNKILVALLSSLLSISMASEACSSLAILDKNNNVYQGRTLELTADLPSWITYYPKNTQFTKKTPNGENGLSYSNKYDILAVTTDIFFDGDDHNLLQGLNSAGLSFSANMITEAELSPLDKNDYDKAIPVTSLGEWALANFSTVEEVQKAVESGYFWAPVLKNFGNLKSPFHYAFYDKKGGSIVVEATNGKLHVYQNPTRVMTNGPDFPWHLTNLNNYSQLTNIDKSSGKLANINVVQPDSGIATSQLPSSDTSVGRFIRAVYFSTYAPTAESTPEAMNTLAHIMNRFDRTKNITADIMGESQSTSNQLQTEYTVWTTLSDLTNGVMKIRGYNDMNYTEYSLSQFKDMNKPVFEQINLNK</sequence>
<protein>
    <submittedName>
        <fullName evidence="5">Linear amide C-N hydrolase</fullName>
    </submittedName>
</protein>
<dbReference type="InterPro" id="IPR029055">
    <property type="entry name" value="Ntn_hydrolases_N"/>
</dbReference>
<evidence type="ECO:0000256" key="3">
    <source>
        <dbReference type="SAM" id="SignalP"/>
    </source>
</evidence>
<dbReference type="InterPro" id="IPR052193">
    <property type="entry name" value="Peptidase_C59"/>
</dbReference>
<proteinExistence type="inferred from homology"/>
<dbReference type="Pfam" id="PF02275">
    <property type="entry name" value="CBAH"/>
    <property type="match status" value="1"/>
</dbReference>
<dbReference type="GO" id="GO:0016787">
    <property type="term" value="F:hydrolase activity"/>
    <property type="evidence" value="ECO:0007669"/>
    <property type="project" value="UniProtKB-KW"/>
</dbReference>
<dbReference type="Gene3D" id="3.60.60.10">
    <property type="entry name" value="Penicillin V Acylase, Chain A"/>
    <property type="match status" value="1"/>
</dbReference>
<feature type="signal peptide" evidence="3">
    <location>
        <begin position="1"/>
        <end position="21"/>
    </location>
</feature>
<dbReference type="EMBL" id="JAEKCB010000001">
    <property type="protein sequence ID" value="MBJ2116447.1"/>
    <property type="molecule type" value="Genomic_DNA"/>
</dbReference>
<accession>A0ABS0VZG7</accession>
<comment type="similarity">
    <text evidence="1">Belongs to the peptidase C59 family.</text>
</comment>
<dbReference type="SUPFAM" id="SSF56235">
    <property type="entry name" value="N-terminal nucleophile aminohydrolases (Ntn hydrolases)"/>
    <property type="match status" value="1"/>
</dbReference>
<dbReference type="PANTHER" id="PTHR35527:SF2">
    <property type="entry name" value="HYDROLASE"/>
    <property type="match status" value="1"/>
</dbReference>
<evidence type="ECO:0000259" key="4">
    <source>
        <dbReference type="Pfam" id="PF02275"/>
    </source>
</evidence>
<organism evidence="5 6">
    <name type="scientific">Proteus penneri</name>
    <dbReference type="NCBI Taxonomy" id="102862"/>
    <lineage>
        <taxon>Bacteria</taxon>
        <taxon>Pseudomonadati</taxon>
        <taxon>Pseudomonadota</taxon>
        <taxon>Gammaproteobacteria</taxon>
        <taxon>Enterobacterales</taxon>
        <taxon>Morganellaceae</taxon>
        <taxon>Proteus</taxon>
    </lineage>
</organism>
<evidence type="ECO:0000256" key="2">
    <source>
        <dbReference type="ARBA" id="ARBA00022801"/>
    </source>
</evidence>
<dbReference type="Proteomes" id="UP000619976">
    <property type="component" value="Unassembled WGS sequence"/>
</dbReference>
<keyword evidence="3" id="KW-0732">Signal</keyword>
<evidence type="ECO:0000256" key="1">
    <source>
        <dbReference type="ARBA" id="ARBA00006625"/>
    </source>
</evidence>
<dbReference type="PANTHER" id="PTHR35527">
    <property type="entry name" value="CHOLOYLGLYCINE HYDROLASE"/>
    <property type="match status" value="1"/>
</dbReference>
<name>A0ABS0VZG7_9GAMM</name>
<dbReference type="RefSeq" id="WP_161669293.1">
    <property type="nucleotide sequence ID" value="NZ_CAXOKJ010000001.1"/>
</dbReference>
<dbReference type="InterPro" id="IPR029132">
    <property type="entry name" value="CBAH/NAAA_C"/>
</dbReference>
<feature type="domain" description="Choloylglycine hydrolase/NAAA C-terminal" evidence="4">
    <location>
        <begin position="25"/>
        <end position="346"/>
    </location>
</feature>
<keyword evidence="2 5" id="KW-0378">Hydrolase</keyword>
<evidence type="ECO:0000313" key="6">
    <source>
        <dbReference type="Proteomes" id="UP000619976"/>
    </source>
</evidence>
<comment type="caution">
    <text evidence="5">The sequence shown here is derived from an EMBL/GenBank/DDBJ whole genome shotgun (WGS) entry which is preliminary data.</text>
</comment>
<evidence type="ECO:0000313" key="5">
    <source>
        <dbReference type="EMBL" id="MBJ2116447.1"/>
    </source>
</evidence>